<dbReference type="HOGENOM" id="CLU_2100501_0_0_1"/>
<gene>
    <name evidence="2" type="ordered locus">MTR_4g086090</name>
</gene>
<dbReference type="PaxDb" id="3880-AES90169"/>
<keyword evidence="4" id="KW-1185">Reference proteome</keyword>
<name>G7JL82_MEDTR</name>
<feature type="region of interest" description="Disordered" evidence="1">
    <location>
        <begin position="97"/>
        <end position="116"/>
    </location>
</feature>
<dbReference type="AlphaFoldDB" id="G7JL82"/>
<dbReference type="EnsemblPlants" id="AES90169">
    <property type="protein sequence ID" value="AES90169"/>
    <property type="gene ID" value="MTR_4g086090"/>
</dbReference>
<reference evidence="2 4" key="2">
    <citation type="journal article" date="2014" name="BMC Genomics">
        <title>An improved genome release (version Mt4.0) for the model legume Medicago truncatula.</title>
        <authorList>
            <person name="Tang H."/>
            <person name="Krishnakumar V."/>
            <person name="Bidwell S."/>
            <person name="Rosen B."/>
            <person name="Chan A."/>
            <person name="Zhou S."/>
            <person name="Gentzbittel L."/>
            <person name="Childs K.L."/>
            <person name="Yandell M."/>
            <person name="Gundlach H."/>
            <person name="Mayer K.F."/>
            <person name="Schwartz D.C."/>
            <person name="Town C.D."/>
        </authorList>
    </citation>
    <scope>GENOME REANNOTATION</scope>
    <source>
        <strain evidence="3 4">cv. Jemalong A17</strain>
    </source>
</reference>
<evidence type="ECO:0000313" key="3">
    <source>
        <dbReference type="EnsemblPlants" id="AES90169"/>
    </source>
</evidence>
<feature type="compositionally biased region" description="Polar residues" evidence="1">
    <location>
        <begin position="100"/>
        <end position="116"/>
    </location>
</feature>
<evidence type="ECO:0000313" key="4">
    <source>
        <dbReference type="Proteomes" id="UP000002051"/>
    </source>
</evidence>
<organism evidence="2 4">
    <name type="scientific">Medicago truncatula</name>
    <name type="common">Barrel medic</name>
    <name type="synonym">Medicago tribuloides</name>
    <dbReference type="NCBI Taxonomy" id="3880"/>
    <lineage>
        <taxon>Eukaryota</taxon>
        <taxon>Viridiplantae</taxon>
        <taxon>Streptophyta</taxon>
        <taxon>Embryophyta</taxon>
        <taxon>Tracheophyta</taxon>
        <taxon>Spermatophyta</taxon>
        <taxon>Magnoliopsida</taxon>
        <taxon>eudicotyledons</taxon>
        <taxon>Gunneridae</taxon>
        <taxon>Pentapetalae</taxon>
        <taxon>rosids</taxon>
        <taxon>fabids</taxon>
        <taxon>Fabales</taxon>
        <taxon>Fabaceae</taxon>
        <taxon>Papilionoideae</taxon>
        <taxon>50 kb inversion clade</taxon>
        <taxon>NPAAA clade</taxon>
        <taxon>Hologalegina</taxon>
        <taxon>IRL clade</taxon>
        <taxon>Trifolieae</taxon>
        <taxon>Medicago</taxon>
    </lineage>
</organism>
<dbReference type="Proteomes" id="UP000002051">
    <property type="component" value="Chromosome 4"/>
</dbReference>
<sequence length="116" mass="13265">MASNISRFSQCDIDLNVEFTPLPDLNFDAEEIFSHEEAEEFNNDIGIQHISNNNVHTSSTLITLTNPTNNNYNNSLNNNYNNKVQQLTQQLTQQQLQQQGSTTTRFNNNYSIKVPN</sequence>
<evidence type="ECO:0000313" key="2">
    <source>
        <dbReference type="EMBL" id="AES90169.1"/>
    </source>
</evidence>
<accession>G7JL82</accession>
<dbReference type="EMBL" id="CM001220">
    <property type="protein sequence ID" value="AES90169.1"/>
    <property type="molecule type" value="Genomic_DNA"/>
</dbReference>
<protein>
    <submittedName>
        <fullName evidence="2 3">Uncharacterized protein</fullName>
    </submittedName>
</protein>
<reference evidence="2 4" key="1">
    <citation type="journal article" date="2011" name="Nature">
        <title>The Medicago genome provides insight into the evolution of rhizobial symbioses.</title>
        <authorList>
            <person name="Young N.D."/>
            <person name="Debelle F."/>
            <person name="Oldroyd G.E."/>
            <person name="Geurts R."/>
            <person name="Cannon S.B."/>
            <person name="Udvardi M.K."/>
            <person name="Benedito V.A."/>
            <person name="Mayer K.F."/>
            <person name="Gouzy J."/>
            <person name="Schoof H."/>
            <person name="Van de Peer Y."/>
            <person name="Proost S."/>
            <person name="Cook D.R."/>
            <person name="Meyers B.C."/>
            <person name="Spannagl M."/>
            <person name="Cheung F."/>
            <person name="De Mita S."/>
            <person name="Krishnakumar V."/>
            <person name="Gundlach H."/>
            <person name="Zhou S."/>
            <person name="Mudge J."/>
            <person name="Bharti A.K."/>
            <person name="Murray J.D."/>
            <person name="Naoumkina M.A."/>
            <person name="Rosen B."/>
            <person name="Silverstein K.A."/>
            <person name="Tang H."/>
            <person name="Rombauts S."/>
            <person name="Zhao P.X."/>
            <person name="Zhou P."/>
            <person name="Barbe V."/>
            <person name="Bardou P."/>
            <person name="Bechner M."/>
            <person name="Bellec A."/>
            <person name="Berger A."/>
            <person name="Berges H."/>
            <person name="Bidwell S."/>
            <person name="Bisseling T."/>
            <person name="Choisne N."/>
            <person name="Couloux A."/>
            <person name="Denny R."/>
            <person name="Deshpande S."/>
            <person name="Dai X."/>
            <person name="Doyle J.J."/>
            <person name="Dudez A.M."/>
            <person name="Farmer A.D."/>
            <person name="Fouteau S."/>
            <person name="Franken C."/>
            <person name="Gibelin C."/>
            <person name="Gish J."/>
            <person name="Goldstein S."/>
            <person name="Gonzalez A.J."/>
            <person name="Green P.J."/>
            <person name="Hallab A."/>
            <person name="Hartog M."/>
            <person name="Hua A."/>
            <person name="Humphray S.J."/>
            <person name="Jeong D.H."/>
            <person name="Jing Y."/>
            <person name="Jocker A."/>
            <person name="Kenton S.M."/>
            <person name="Kim D.J."/>
            <person name="Klee K."/>
            <person name="Lai H."/>
            <person name="Lang C."/>
            <person name="Lin S."/>
            <person name="Macmil S.L."/>
            <person name="Magdelenat G."/>
            <person name="Matthews L."/>
            <person name="McCorrison J."/>
            <person name="Monaghan E.L."/>
            <person name="Mun J.H."/>
            <person name="Najar F.Z."/>
            <person name="Nicholson C."/>
            <person name="Noirot C."/>
            <person name="O'Bleness M."/>
            <person name="Paule C.R."/>
            <person name="Poulain J."/>
            <person name="Prion F."/>
            <person name="Qin B."/>
            <person name="Qu C."/>
            <person name="Retzel E.F."/>
            <person name="Riddle C."/>
            <person name="Sallet E."/>
            <person name="Samain S."/>
            <person name="Samson N."/>
            <person name="Sanders I."/>
            <person name="Saurat O."/>
            <person name="Scarpelli C."/>
            <person name="Schiex T."/>
            <person name="Segurens B."/>
            <person name="Severin A.J."/>
            <person name="Sherrier D.J."/>
            <person name="Shi R."/>
            <person name="Sims S."/>
            <person name="Singer S.R."/>
            <person name="Sinharoy S."/>
            <person name="Sterck L."/>
            <person name="Viollet A."/>
            <person name="Wang B.B."/>
            <person name="Wang K."/>
            <person name="Wang M."/>
            <person name="Wang X."/>
            <person name="Warfsmann J."/>
            <person name="Weissenbach J."/>
            <person name="White D.D."/>
            <person name="White J.D."/>
            <person name="Wiley G.B."/>
            <person name="Wincker P."/>
            <person name="Xing Y."/>
            <person name="Yang L."/>
            <person name="Yao Z."/>
            <person name="Ying F."/>
            <person name="Zhai J."/>
            <person name="Zhou L."/>
            <person name="Zuber A."/>
            <person name="Denarie J."/>
            <person name="Dixon R.A."/>
            <person name="May G.D."/>
            <person name="Schwartz D.C."/>
            <person name="Rogers J."/>
            <person name="Quetier F."/>
            <person name="Town C.D."/>
            <person name="Roe B.A."/>
        </authorList>
    </citation>
    <scope>NUCLEOTIDE SEQUENCE [LARGE SCALE GENOMIC DNA]</scope>
    <source>
        <strain evidence="2">A17</strain>
        <strain evidence="3 4">cv. Jemalong A17</strain>
    </source>
</reference>
<proteinExistence type="predicted"/>
<reference evidence="3" key="3">
    <citation type="submission" date="2015-04" db="UniProtKB">
        <authorList>
            <consortium name="EnsemblPlants"/>
        </authorList>
    </citation>
    <scope>IDENTIFICATION</scope>
    <source>
        <strain evidence="3">cv. Jemalong A17</strain>
    </source>
</reference>
<evidence type="ECO:0000256" key="1">
    <source>
        <dbReference type="SAM" id="MobiDB-lite"/>
    </source>
</evidence>